<accession>A0A7R7I154</accession>
<evidence type="ECO:0000256" key="1">
    <source>
        <dbReference type="SAM" id="MobiDB-lite"/>
    </source>
</evidence>
<organism evidence="3 4">
    <name type="scientific">Actinocatenispora thailandica</name>
    <dbReference type="NCBI Taxonomy" id="227318"/>
    <lineage>
        <taxon>Bacteria</taxon>
        <taxon>Bacillati</taxon>
        <taxon>Actinomycetota</taxon>
        <taxon>Actinomycetes</taxon>
        <taxon>Micromonosporales</taxon>
        <taxon>Micromonosporaceae</taxon>
        <taxon>Actinocatenispora</taxon>
    </lineage>
</organism>
<dbReference type="AlphaFoldDB" id="A0A7R7I154"/>
<keyword evidence="4" id="KW-1185">Reference proteome</keyword>
<reference evidence="3 4" key="1">
    <citation type="submission" date="2020-08" db="EMBL/GenBank/DDBJ databases">
        <title>Whole genome shotgun sequence of Actinocatenispora thailandica NBRC 105041.</title>
        <authorList>
            <person name="Komaki H."/>
            <person name="Tamura T."/>
        </authorList>
    </citation>
    <scope>NUCLEOTIDE SEQUENCE [LARGE SCALE GENOMIC DNA]</scope>
    <source>
        <strain evidence="3 4">NBRC 105041</strain>
    </source>
</reference>
<gene>
    <name evidence="3" type="ORF">Athai_68240</name>
</gene>
<protein>
    <submittedName>
        <fullName evidence="3">Methyltransferase</fullName>
    </submittedName>
</protein>
<name>A0A7R7I154_9ACTN</name>
<dbReference type="GO" id="GO:0032259">
    <property type="term" value="P:methylation"/>
    <property type="evidence" value="ECO:0007669"/>
    <property type="project" value="UniProtKB-KW"/>
</dbReference>
<dbReference type="SUPFAM" id="SSF53335">
    <property type="entry name" value="S-adenosyl-L-methionine-dependent methyltransferases"/>
    <property type="match status" value="1"/>
</dbReference>
<dbReference type="Pfam" id="PF13649">
    <property type="entry name" value="Methyltransf_25"/>
    <property type="match status" value="1"/>
</dbReference>
<keyword evidence="3" id="KW-0489">Methyltransferase</keyword>
<evidence type="ECO:0000313" key="4">
    <source>
        <dbReference type="Proteomes" id="UP000611640"/>
    </source>
</evidence>
<evidence type="ECO:0000259" key="2">
    <source>
        <dbReference type="Pfam" id="PF13649"/>
    </source>
</evidence>
<keyword evidence="3" id="KW-0808">Transferase</keyword>
<sequence length="270" mass="28625">MKHGPPARSVPGVTDEIFASGDDPADGWFGESVAESYDDPGGANAPEAIRPAVELLTELAGGGPVLEFAVGTGRVAAPLAARGVPVSGIELSRAMAARIAGKPGGDRVDVTIGDMTSTRVGTGFSLAYLVFNTINNVTSQDGQVDVFRNAAAQLRPGGLFLVEVGVPDLRRLPPGQDTVPFAVAPGDDGGGYLGFDQYDVVTQLFTSNHVRVAPDGTGRFRRIPFRYVWPAELDLMARIAGLRPKYRWSGWDRAEFTADSTSHVSVWQKA</sequence>
<dbReference type="EMBL" id="AP023355">
    <property type="protein sequence ID" value="BCJ39321.1"/>
    <property type="molecule type" value="Genomic_DNA"/>
</dbReference>
<dbReference type="Gene3D" id="3.40.50.150">
    <property type="entry name" value="Vaccinia Virus protein VP39"/>
    <property type="match status" value="1"/>
</dbReference>
<feature type="region of interest" description="Disordered" evidence="1">
    <location>
        <begin position="1"/>
        <end position="36"/>
    </location>
</feature>
<feature type="domain" description="Methyltransferase" evidence="2">
    <location>
        <begin position="65"/>
        <end position="158"/>
    </location>
</feature>
<dbReference type="InterPro" id="IPR029063">
    <property type="entry name" value="SAM-dependent_MTases_sf"/>
</dbReference>
<dbReference type="CDD" id="cd02440">
    <property type="entry name" value="AdoMet_MTases"/>
    <property type="match status" value="1"/>
</dbReference>
<dbReference type="GO" id="GO:0008168">
    <property type="term" value="F:methyltransferase activity"/>
    <property type="evidence" value="ECO:0007669"/>
    <property type="project" value="UniProtKB-KW"/>
</dbReference>
<dbReference type="InterPro" id="IPR041698">
    <property type="entry name" value="Methyltransf_25"/>
</dbReference>
<evidence type="ECO:0000313" key="3">
    <source>
        <dbReference type="EMBL" id="BCJ39321.1"/>
    </source>
</evidence>
<dbReference type="Proteomes" id="UP000611640">
    <property type="component" value="Chromosome"/>
</dbReference>
<dbReference type="KEGG" id="atl:Athai_68240"/>
<proteinExistence type="predicted"/>